<proteinExistence type="inferred from homology"/>
<feature type="DNA-binding region" description="Homeobox" evidence="8">
    <location>
        <begin position="349"/>
        <end position="411"/>
    </location>
</feature>
<evidence type="ECO:0000256" key="7">
    <source>
        <dbReference type="ARBA" id="ARBA00023242"/>
    </source>
</evidence>
<evidence type="ECO:0000256" key="5">
    <source>
        <dbReference type="ARBA" id="ARBA00023155"/>
    </source>
</evidence>
<comment type="similarity">
    <text evidence="2">Belongs to the TALE/BELL homeobox family.</text>
</comment>
<dbReference type="InterPro" id="IPR009057">
    <property type="entry name" value="Homeodomain-like_sf"/>
</dbReference>
<evidence type="ECO:0000313" key="12">
    <source>
        <dbReference type="Proteomes" id="UP001634393"/>
    </source>
</evidence>
<evidence type="ECO:0000256" key="6">
    <source>
        <dbReference type="ARBA" id="ARBA00023163"/>
    </source>
</evidence>
<accession>A0ABD3U734</accession>
<dbReference type="PANTHER" id="PTHR11850">
    <property type="entry name" value="HOMEOBOX PROTEIN TRANSCRIPTION FACTORS"/>
    <property type="match status" value="1"/>
</dbReference>
<dbReference type="InterPro" id="IPR008422">
    <property type="entry name" value="KN_HD"/>
</dbReference>
<organism evidence="11 12">
    <name type="scientific">Penstemon smallii</name>
    <dbReference type="NCBI Taxonomy" id="265156"/>
    <lineage>
        <taxon>Eukaryota</taxon>
        <taxon>Viridiplantae</taxon>
        <taxon>Streptophyta</taxon>
        <taxon>Embryophyta</taxon>
        <taxon>Tracheophyta</taxon>
        <taxon>Spermatophyta</taxon>
        <taxon>Magnoliopsida</taxon>
        <taxon>eudicotyledons</taxon>
        <taxon>Gunneridae</taxon>
        <taxon>Pentapetalae</taxon>
        <taxon>asterids</taxon>
        <taxon>lamiids</taxon>
        <taxon>Lamiales</taxon>
        <taxon>Plantaginaceae</taxon>
        <taxon>Cheloneae</taxon>
        <taxon>Penstemon</taxon>
    </lineage>
</organism>
<feature type="region of interest" description="Disordered" evidence="9">
    <location>
        <begin position="201"/>
        <end position="232"/>
    </location>
</feature>
<evidence type="ECO:0000256" key="8">
    <source>
        <dbReference type="PROSITE-ProRule" id="PRU00108"/>
    </source>
</evidence>
<dbReference type="GO" id="GO:0005634">
    <property type="term" value="C:nucleus"/>
    <property type="evidence" value="ECO:0007669"/>
    <property type="project" value="UniProtKB-SubCell"/>
</dbReference>
<keyword evidence="4 8" id="KW-0238">DNA-binding</keyword>
<name>A0ABD3U734_9LAMI</name>
<dbReference type="Gene3D" id="1.10.10.60">
    <property type="entry name" value="Homeodomain-like"/>
    <property type="match status" value="1"/>
</dbReference>
<evidence type="ECO:0000256" key="3">
    <source>
        <dbReference type="ARBA" id="ARBA00023015"/>
    </source>
</evidence>
<keyword evidence="12" id="KW-1185">Reference proteome</keyword>
<keyword evidence="6" id="KW-0804">Transcription</keyword>
<reference evidence="11 12" key="1">
    <citation type="submission" date="2024-12" db="EMBL/GenBank/DDBJ databases">
        <title>The unique morphological basis and parallel evolutionary history of personate flowers in Penstemon.</title>
        <authorList>
            <person name="Depatie T.H."/>
            <person name="Wessinger C.A."/>
        </authorList>
    </citation>
    <scope>NUCLEOTIDE SEQUENCE [LARGE SCALE GENOMIC DNA]</scope>
    <source>
        <strain evidence="11">WTNN_2</strain>
        <tissue evidence="11">Leaf</tissue>
    </source>
</reference>
<feature type="domain" description="Homeobox" evidence="10">
    <location>
        <begin position="347"/>
        <end position="410"/>
    </location>
</feature>
<dbReference type="SMART" id="SM00389">
    <property type="entry name" value="HOX"/>
    <property type="match status" value="1"/>
</dbReference>
<evidence type="ECO:0000256" key="1">
    <source>
        <dbReference type="ARBA" id="ARBA00004123"/>
    </source>
</evidence>
<dbReference type="InterPro" id="IPR001356">
    <property type="entry name" value="HD"/>
</dbReference>
<gene>
    <name evidence="11" type="ORF">ACJIZ3_002672</name>
</gene>
<dbReference type="SUPFAM" id="SSF46689">
    <property type="entry name" value="Homeodomain-like"/>
    <property type="match status" value="1"/>
</dbReference>
<dbReference type="CDD" id="cd00086">
    <property type="entry name" value="homeodomain"/>
    <property type="match status" value="1"/>
</dbReference>
<sequence length="523" mass="59400">MASFYSNLSSEGDMLPNAYSLNQKLVSYPSSEHPNNNVYGSRDEMMFIPRYSDGNTVMSNTHIYSKESMNDSEQIPQHHGLSLSLGSQEPGLVQLPLGLNQYTNSSFCSLLSSDMQSEVQLSDNDGLKNNVQYLSFDLAGKTQDTVKFGVVGNFENLIHQEPEVMGTFCNSKYLKAAQDLLGEVVNVHKALKHSEKGRNFKSFGQDGSTGVGVKRDESNTIASHDLSPSERHDLQNKMTKLLSMLDEVDRRYKQYFHQMQVIVSSLEMVTGRGAAQPYTALALQTISRQFRCLRDAIKNQIQATQKSLGGDQLDANSNNNQCVLSRLRYVDQQLRQQKALQQFGVLRQPWRPQRGLPETAVSVLRAWLFEHFLHPYPKDSEKIVLAKQTGLSRGQVANWFINARVRLWKPMIEEMYKEEFGEAENEPKSSSPQHHMTTQEISSFDERVAEFQGISMSESTENNHQICSNVSRPDEQNLTTRTELFKIVKLILDYLIFRTNKFLARKIKCRLLLDCSTAKKILS</sequence>
<dbReference type="Pfam" id="PF07526">
    <property type="entry name" value="POX"/>
    <property type="match status" value="1"/>
</dbReference>
<dbReference type="GO" id="GO:0003677">
    <property type="term" value="F:DNA binding"/>
    <property type="evidence" value="ECO:0007669"/>
    <property type="project" value="UniProtKB-UniRule"/>
</dbReference>
<keyword evidence="7 8" id="KW-0539">Nucleus</keyword>
<dbReference type="Pfam" id="PF05920">
    <property type="entry name" value="Homeobox_KN"/>
    <property type="match status" value="1"/>
</dbReference>
<dbReference type="InterPro" id="IPR006563">
    <property type="entry name" value="POX_dom"/>
</dbReference>
<dbReference type="PROSITE" id="PS50071">
    <property type="entry name" value="HOMEOBOX_2"/>
    <property type="match status" value="1"/>
</dbReference>
<dbReference type="SMART" id="SM00574">
    <property type="entry name" value="POX"/>
    <property type="match status" value="1"/>
</dbReference>
<dbReference type="Proteomes" id="UP001634393">
    <property type="component" value="Unassembled WGS sequence"/>
</dbReference>
<comment type="subcellular location">
    <subcellularLocation>
        <location evidence="1 8">Nucleus</location>
    </subcellularLocation>
</comment>
<keyword evidence="3" id="KW-0805">Transcription regulation</keyword>
<evidence type="ECO:0000259" key="10">
    <source>
        <dbReference type="PROSITE" id="PS50071"/>
    </source>
</evidence>
<evidence type="ECO:0000256" key="2">
    <source>
        <dbReference type="ARBA" id="ARBA00006454"/>
    </source>
</evidence>
<dbReference type="EMBL" id="JBJXBP010000002">
    <property type="protein sequence ID" value="KAL3845269.1"/>
    <property type="molecule type" value="Genomic_DNA"/>
</dbReference>
<keyword evidence="5 8" id="KW-0371">Homeobox</keyword>
<dbReference type="AlphaFoldDB" id="A0ABD3U734"/>
<dbReference type="InterPro" id="IPR050224">
    <property type="entry name" value="TALE_homeobox"/>
</dbReference>
<comment type="caution">
    <text evidence="11">The sequence shown here is derived from an EMBL/GenBank/DDBJ whole genome shotgun (WGS) entry which is preliminary data.</text>
</comment>
<evidence type="ECO:0000313" key="11">
    <source>
        <dbReference type="EMBL" id="KAL3845269.1"/>
    </source>
</evidence>
<evidence type="ECO:0000256" key="4">
    <source>
        <dbReference type="ARBA" id="ARBA00023125"/>
    </source>
</evidence>
<evidence type="ECO:0000256" key="9">
    <source>
        <dbReference type="SAM" id="MobiDB-lite"/>
    </source>
</evidence>
<protein>
    <recommendedName>
        <fullName evidence="10">Homeobox domain-containing protein</fullName>
    </recommendedName>
</protein>